<gene>
    <name evidence="1" type="ORF">EHQ58_07975</name>
</gene>
<organism evidence="1 2">
    <name type="scientific">Leptospira ognonensis</name>
    <dbReference type="NCBI Taxonomy" id="2484945"/>
    <lineage>
        <taxon>Bacteria</taxon>
        <taxon>Pseudomonadati</taxon>
        <taxon>Spirochaetota</taxon>
        <taxon>Spirochaetia</taxon>
        <taxon>Leptospirales</taxon>
        <taxon>Leptospiraceae</taxon>
        <taxon>Leptospira</taxon>
    </lineage>
</organism>
<dbReference type="Proteomes" id="UP000297693">
    <property type="component" value="Unassembled WGS sequence"/>
</dbReference>
<keyword evidence="2" id="KW-1185">Reference proteome</keyword>
<sequence>MKLILLFMLLLFHEVPLRAESSPEEDWENFKKSKCPITQVNLDYETSVTPEEDEIDSDITYYEKKCKQETLKNFSTLLSHFSKVDSLILLEECASAKVKNWKPLEEKTKQKIFTLSKFPKFEILTVGDSDEGISELTRKVTQVWQERVYTFSNFYHQRSLLWLGEEKEFTDEINRVLYTDMNEKRKTNLLRKLIQDLEASNQRIYHLFQYSSRNPFQAKSLYEENQRSKETMQRFLQNVSKEDEISAHQKEKLESFNSCLDNINLRGQGVRLSGFLGFWQDYEFLNELTPKIKGEKSQSIPKFLKKTIYNSHHFEGRLEKGLNACRALAQLKLNDE</sequence>
<name>A0A4R9K457_9LEPT</name>
<accession>A0A4R9K457</accession>
<dbReference type="AlphaFoldDB" id="A0A4R9K457"/>
<dbReference type="RefSeq" id="WP_135623363.1">
    <property type="nucleotide sequence ID" value="NZ_RQGD01000023.1"/>
</dbReference>
<dbReference type="EMBL" id="RQGD01000023">
    <property type="protein sequence ID" value="TGL59674.1"/>
    <property type="molecule type" value="Genomic_DNA"/>
</dbReference>
<evidence type="ECO:0000313" key="2">
    <source>
        <dbReference type="Proteomes" id="UP000297693"/>
    </source>
</evidence>
<evidence type="ECO:0000313" key="1">
    <source>
        <dbReference type="EMBL" id="TGL59674.1"/>
    </source>
</evidence>
<protein>
    <submittedName>
        <fullName evidence="1">Uncharacterized protein</fullName>
    </submittedName>
</protein>
<proteinExistence type="predicted"/>
<dbReference type="OrthoDB" id="342377at2"/>
<reference evidence="1" key="1">
    <citation type="journal article" date="2019" name="PLoS Negl. Trop. Dis.">
        <title>Revisiting the worldwide diversity of Leptospira species in the environment.</title>
        <authorList>
            <person name="Vincent A.T."/>
            <person name="Schiettekatte O."/>
            <person name="Bourhy P."/>
            <person name="Veyrier F.J."/>
            <person name="Picardeau M."/>
        </authorList>
    </citation>
    <scope>NUCLEOTIDE SEQUENCE [LARGE SCALE GENOMIC DNA]</scope>
    <source>
        <strain evidence="1">201702476</strain>
    </source>
</reference>
<comment type="caution">
    <text evidence="1">The sequence shown here is derived from an EMBL/GenBank/DDBJ whole genome shotgun (WGS) entry which is preliminary data.</text>
</comment>